<proteinExistence type="predicted"/>
<reference evidence="1 2" key="1">
    <citation type="submission" date="2019-12" db="EMBL/GenBank/DDBJ databases">
        <authorList>
            <person name="Alioto T."/>
            <person name="Alioto T."/>
            <person name="Gomez Garrido J."/>
        </authorList>
    </citation>
    <scope>NUCLEOTIDE SEQUENCE [LARGE SCALE GENOMIC DNA]</scope>
</reference>
<accession>A0A8S0P9T5</accession>
<organism evidence="1 2">
    <name type="scientific">Olea europaea subsp. europaea</name>
    <dbReference type="NCBI Taxonomy" id="158383"/>
    <lineage>
        <taxon>Eukaryota</taxon>
        <taxon>Viridiplantae</taxon>
        <taxon>Streptophyta</taxon>
        <taxon>Embryophyta</taxon>
        <taxon>Tracheophyta</taxon>
        <taxon>Spermatophyta</taxon>
        <taxon>Magnoliopsida</taxon>
        <taxon>eudicotyledons</taxon>
        <taxon>Gunneridae</taxon>
        <taxon>Pentapetalae</taxon>
        <taxon>asterids</taxon>
        <taxon>lamiids</taxon>
        <taxon>Lamiales</taxon>
        <taxon>Oleaceae</taxon>
        <taxon>Oleeae</taxon>
        <taxon>Olea</taxon>
    </lineage>
</organism>
<dbReference type="Gramene" id="OE9A067531T1">
    <property type="protein sequence ID" value="OE9A067531C1"/>
    <property type="gene ID" value="OE9A067531"/>
</dbReference>
<dbReference type="AlphaFoldDB" id="A0A8S0P9T5"/>
<evidence type="ECO:0000313" key="1">
    <source>
        <dbReference type="EMBL" id="CAA2933998.1"/>
    </source>
</evidence>
<sequence length="76" mass="8478">MNFVKLVRLHGLRIWNDMGLAVAVKRGAFVGGMMRVDLSLVRKVLGSRGMDEEGLEGVVQTISWTEHEVQVVQNRG</sequence>
<protein>
    <submittedName>
        <fullName evidence="1">Uncharacterized protein</fullName>
    </submittedName>
</protein>
<name>A0A8S0P9T5_OLEEU</name>
<evidence type="ECO:0000313" key="2">
    <source>
        <dbReference type="Proteomes" id="UP000594638"/>
    </source>
</evidence>
<dbReference type="EMBL" id="CACTIH010000009">
    <property type="protein sequence ID" value="CAA2933998.1"/>
    <property type="molecule type" value="Genomic_DNA"/>
</dbReference>
<comment type="caution">
    <text evidence="1">The sequence shown here is derived from an EMBL/GenBank/DDBJ whole genome shotgun (WGS) entry which is preliminary data.</text>
</comment>
<dbReference type="Proteomes" id="UP000594638">
    <property type="component" value="Unassembled WGS sequence"/>
</dbReference>
<gene>
    <name evidence="1" type="ORF">OLEA9_A067531</name>
</gene>
<keyword evidence="2" id="KW-1185">Reference proteome</keyword>